<accession>A0A9W4KG05</accession>
<dbReference type="PANTHER" id="PTHR13234">
    <property type="entry name" value="GAMMA-INTERFERON INDUCIBLE LYSOSOMAL THIOL REDUCTASE GILT"/>
    <property type="match status" value="1"/>
</dbReference>
<keyword evidence="7" id="KW-1133">Transmembrane helix</keyword>
<protein>
    <recommendedName>
        <fullName evidence="10">Gamma interferon inducible lysosomal thiol reductase GILT</fullName>
    </recommendedName>
</protein>
<evidence type="ECO:0000256" key="3">
    <source>
        <dbReference type="ARBA" id="ARBA00022525"/>
    </source>
</evidence>
<reference evidence="8" key="1">
    <citation type="submission" date="2021-07" db="EMBL/GenBank/DDBJ databases">
        <authorList>
            <person name="Branca A.L. A."/>
        </authorList>
    </citation>
    <scope>NUCLEOTIDE SEQUENCE</scope>
</reference>
<dbReference type="AlphaFoldDB" id="A0A9W4KG05"/>
<dbReference type="GO" id="GO:0005576">
    <property type="term" value="C:extracellular region"/>
    <property type="evidence" value="ECO:0007669"/>
    <property type="project" value="UniProtKB-SubCell"/>
</dbReference>
<dbReference type="EMBL" id="CAJVRC010000882">
    <property type="protein sequence ID" value="CAG8903731.1"/>
    <property type="molecule type" value="Genomic_DNA"/>
</dbReference>
<dbReference type="Pfam" id="PF03227">
    <property type="entry name" value="GILT"/>
    <property type="match status" value="1"/>
</dbReference>
<comment type="caution">
    <text evidence="8">The sequence shown here is derived from an EMBL/GenBank/DDBJ whole genome shotgun (WGS) entry which is preliminary data.</text>
</comment>
<comment type="subcellular location">
    <subcellularLocation>
        <location evidence="1">Secreted</location>
    </subcellularLocation>
</comment>
<dbReference type="Proteomes" id="UP001154252">
    <property type="component" value="Unassembled WGS sequence"/>
</dbReference>
<keyword evidence="7" id="KW-0812">Transmembrane</keyword>
<dbReference type="InterPro" id="IPR004911">
    <property type="entry name" value="Interferon-induced_GILT"/>
</dbReference>
<evidence type="ECO:0000313" key="8">
    <source>
        <dbReference type="EMBL" id="CAG8903731.1"/>
    </source>
</evidence>
<feature type="region of interest" description="Disordered" evidence="6">
    <location>
        <begin position="22"/>
        <end position="41"/>
    </location>
</feature>
<evidence type="ECO:0000256" key="6">
    <source>
        <dbReference type="SAM" id="MobiDB-lite"/>
    </source>
</evidence>
<keyword evidence="3" id="KW-0964">Secreted</keyword>
<organism evidence="8 9">
    <name type="scientific">Penicillium egyptiacum</name>
    <dbReference type="NCBI Taxonomy" id="1303716"/>
    <lineage>
        <taxon>Eukaryota</taxon>
        <taxon>Fungi</taxon>
        <taxon>Dikarya</taxon>
        <taxon>Ascomycota</taxon>
        <taxon>Pezizomycotina</taxon>
        <taxon>Eurotiomycetes</taxon>
        <taxon>Eurotiomycetidae</taxon>
        <taxon>Eurotiales</taxon>
        <taxon>Aspergillaceae</taxon>
        <taxon>Penicillium</taxon>
    </lineage>
</organism>
<evidence type="ECO:0000256" key="1">
    <source>
        <dbReference type="ARBA" id="ARBA00004613"/>
    </source>
</evidence>
<evidence type="ECO:0000256" key="2">
    <source>
        <dbReference type="ARBA" id="ARBA00005679"/>
    </source>
</evidence>
<gene>
    <name evidence="8" type="ORF">PEGY_LOCUS7495</name>
</gene>
<keyword evidence="9" id="KW-1185">Reference proteome</keyword>
<comment type="similarity">
    <text evidence="2">Belongs to the GILT family.</text>
</comment>
<evidence type="ECO:0000256" key="5">
    <source>
        <dbReference type="ARBA" id="ARBA00023180"/>
    </source>
</evidence>
<evidence type="ECO:0000313" key="9">
    <source>
        <dbReference type="Proteomes" id="UP001154252"/>
    </source>
</evidence>
<evidence type="ECO:0000256" key="7">
    <source>
        <dbReference type="SAM" id="Phobius"/>
    </source>
</evidence>
<dbReference type="GO" id="GO:0016671">
    <property type="term" value="F:oxidoreductase activity, acting on a sulfur group of donors, disulfide as acceptor"/>
    <property type="evidence" value="ECO:0007669"/>
    <property type="project" value="InterPro"/>
</dbReference>
<sequence>MILSKQPHFWFHSIMEKLPIHSKEGDGNTLEQANNSDRRGRPTTATYLCRIGVIALLFIGYLLLLTPSSPRCTGIAPQTESYQAEVQEEYDNYLQLGRFASDAHQTLEQTKIPLEAHIMSKCPDAQACLQKLVLPAMEKISDKVDFKLSFIASVSKDSEEIECKHGPGECIGDMLMLCAANLPFPPTADEASLPSQYPKTPIIRSLGFANCLINDYARIPDREFVHHCAMEHGIDFDALNKCASQQNDDPNDGNDGEPPLSGIALLRESATKSEQLGVKISCTVRLDDAVWCIRDSDEWKNCAQNGEGSKPSALVDQVEKLWKERN</sequence>
<feature type="transmembrane region" description="Helical" evidence="7">
    <location>
        <begin position="47"/>
        <end position="65"/>
    </location>
</feature>
<dbReference type="OrthoDB" id="958254at2759"/>
<keyword evidence="5" id="KW-0325">Glycoprotein</keyword>
<name>A0A9W4KG05_9EURO</name>
<evidence type="ECO:0000256" key="4">
    <source>
        <dbReference type="ARBA" id="ARBA00022729"/>
    </source>
</evidence>
<keyword evidence="4" id="KW-0732">Signal</keyword>
<keyword evidence="7" id="KW-0472">Membrane</keyword>
<dbReference type="PANTHER" id="PTHR13234:SF8">
    <property type="entry name" value="GAMMA-INTERFERON-INDUCIBLE LYSOSOMAL THIOL REDUCTASE"/>
    <property type="match status" value="1"/>
</dbReference>
<evidence type="ECO:0008006" key="10">
    <source>
        <dbReference type="Google" id="ProtNLM"/>
    </source>
</evidence>
<proteinExistence type="inferred from homology"/>